<dbReference type="AlphaFoldDB" id="A0A438GP58"/>
<evidence type="ECO:0000313" key="2">
    <source>
        <dbReference type="EMBL" id="RVW73958.1"/>
    </source>
</evidence>
<dbReference type="EMBL" id="QGNW01000379">
    <property type="protein sequence ID" value="RVW73958.1"/>
    <property type="molecule type" value="Genomic_DNA"/>
</dbReference>
<evidence type="ECO:0000313" key="3">
    <source>
        <dbReference type="Proteomes" id="UP000288805"/>
    </source>
</evidence>
<evidence type="ECO:0000256" key="1">
    <source>
        <dbReference type="SAM" id="MobiDB-lite"/>
    </source>
</evidence>
<feature type="compositionally biased region" description="Gly residues" evidence="1">
    <location>
        <begin position="19"/>
        <end position="32"/>
    </location>
</feature>
<reference evidence="2 3" key="1">
    <citation type="journal article" date="2018" name="PLoS Genet.">
        <title>Population sequencing reveals clonal diversity and ancestral inbreeding in the grapevine cultivar Chardonnay.</title>
        <authorList>
            <person name="Roach M.J."/>
            <person name="Johnson D.L."/>
            <person name="Bohlmann J."/>
            <person name="van Vuuren H.J."/>
            <person name="Jones S.J."/>
            <person name="Pretorius I.S."/>
            <person name="Schmidt S.A."/>
            <person name="Borneman A.R."/>
        </authorList>
    </citation>
    <scope>NUCLEOTIDE SEQUENCE [LARGE SCALE GENOMIC DNA]</scope>
    <source>
        <strain evidence="3">cv. Chardonnay</strain>
        <tissue evidence="2">Leaf</tissue>
    </source>
</reference>
<gene>
    <name evidence="2" type="ORF">CK203_053194</name>
</gene>
<name>A0A438GP58_VITVI</name>
<sequence>MLSPGTFRGSSNFHANQGGFRGRSFGGSGRGGENNVNNLMTKSEFTGQNRLFMDNGTGLQAGSNGREDLSLVCKRLMIPMSRFLQSNHNLIPRKSFQCKQCSSSQLMFRFL</sequence>
<comment type="caution">
    <text evidence="2">The sequence shown here is derived from an EMBL/GenBank/DDBJ whole genome shotgun (WGS) entry which is preliminary data.</text>
</comment>
<organism evidence="2 3">
    <name type="scientific">Vitis vinifera</name>
    <name type="common">Grape</name>
    <dbReference type="NCBI Taxonomy" id="29760"/>
    <lineage>
        <taxon>Eukaryota</taxon>
        <taxon>Viridiplantae</taxon>
        <taxon>Streptophyta</taxon>
        <taxon>Embryophyta</taxon>
        <taxon>Tracheophyta</taxon>
        <taxon>Spermatophyta</taxon>
        <taxon>Magnoliopsida</taxon>
        <taxon>eudicotyledons</taxon>
        <taxon>Gunneridae</taxon>
        <taxon>Pentapetalae</taxon>
        <taxon>rosids</taxon>
        <taxon>Vitales</taxon>
        <taxon>Vitaceae</taxon>
        <taxon>Viteae</taxon>
        <taxon>Vitis</taxon>
    </lineage>
</organism>
<protein>
    <submittedName>
        <fullName evidence="2">Uncharacterized protein</fullName>
    </submittedName>
</protein>
<accession>A0A438GP58</accession>
<feature type="region of interest" description="Disordered" evidence="1">
    <location>
        <begin position="1"/>
        <end position="38"/>
    </location>
</feature>
<proteinExistence type="predicted"/>
<dbReference type="Proteomes" id="UP000288805">
    <property type="component" value="Unassembled WGS sequence"/>
</dbReference>